<organism evidence="1 2">
    <name type="scientific">Pseudomonas fluorescens</name>
    <dbReference type="NCBI Taxonomy" id="294"/>
    <lineage>
        <taxon>Bacteria</taxon>
        <taxon>Pseudomonadati</taxon>
        <taxon>Pseudomonadota</taxon>
        <taxon>Gammaproteobacteria</taxon>
        <taxon>Pseudomonadales</taxon>
        <taxon>Pseudomonadaceae</taxon>
        <taxon>Pseudomonas</taxon>
    </lineage>
</organism>
<evidence type="ECO:0000313" key="2">
    <source>
        <dbReference type="Proteomes" id="UP000379480"/>
    </source>
</evidence>
<accession>A0A5E7F2Q5</accession>
<proteinExistence type="predicted"/>
<name>A0A5E7F2Q5_PSEFL</name>
<reference evidence="1 2" key="1">
    <citation type="submission" date="2019-09" db="EMBL/GenBank/DDBJ databases">
        <authorList>
            <person name="Chandra G."/>
            <person name="Truman W A."/>
        </authorList>
    </citation>
    <scope>NUCLEOTIDE SEQUENCE [LARGE SCALE GENOMIC DNA]</scope>
    <source>
        <strain evidence="1">PS723</strain>
    </source>
</reference>
<dbReference type="Proteomes" id="UP000379480">
    <property type="component" value="Unassembled WGS sequence"/>
</dbReference>
<dbReference type="AlphaFoldDB" id="A0A5E7F2Q5"/>
<protein>
    <submittedName>
        <fullName evidence="1">Uncharacterized protein</fullName>
    </submittedName>
</protein>
<gene>
    <name evidence="1" type="ORF">PS723_05107</name>
</gene>
<evidence type="ECO:0000313" key="1">
    <source>
        <dbReference type="EMBL" id="VVO32527.1"/>
    </source>
</evidence>
<sequence length="72" mass="8064">MQAVDQAIPGRVASTRTALYPRELLDDERALSNFSNSAYYLKRARLCEIGKLFSVSRQARGGVDVPSPEKHR</sequence>
<dbReference type="EMBL" id="CABVHY010000031">
    <property type="protein sequence ID" value="VVO32527.1"/>
    <property type="molecule type" value="Genomic_DNA"/>
</dbReference>